<dbReference type="EMBL" id="KQ242936">
    <property type="protein sequence ID" value="KNC76864.1"/>
    <property type="molecule type" value="Genomic_DNA"/>
</dbReference>
<dbReference type="PROSITE" id="PS50828">
    <property type="entry name" value="SMR"/>
    <property type="match status" value="1"/>
</dbReference>
<protein>
    <recommendedName>
        <fullName evidence="2">Smr domain-containing protein</fullName>
    </recommendedName>
</protein>
<dbReference type="InterPro" id="IPR052772">
    <property type="entry name" value="Endo/PolyKinase_Domain-Protein"/>
</dbReference>
<evidence type="ECO:0000313" key="4">
    <source>
        <dbReference type="Proteomes" id="UP000054560"/>
    </source>
</evidence>
<organism evidence="3 4">
    <name type="scientific">Sphaeroforma arctica JP610</name>
    <dbReference type="NCBI Taxonomy" id="667725"/>
    <lineage>
        <taxon>Eukaryota</taxon>
        <taxon>Ichthyosporea</taxon>
        <taxon>Ichthyophonida</taxon>
        <taxon>Sphaeroforma</taxon>
    </lineage>
</organism>
<evidence type="ECO:0000313" key="3">
    <source>
        <dbReference type="EMBL" id="KNC76864.1"/>
    </source>
</evidence>
<evidence type="ECO:0000256" key="1">
    <source>
        <dbReference type="SAM" id="MobiDB-lite"/>
    </source>
</evidence>
<dbReference type="OrthoDB" id="3231855at2759"/>
<dbReference type="RefSeq" id="XP_014150766.1">
    <property type="nucleotide sequence ID" value="XM_014295291.1"/>
</dbReference>
<dbReference type="InterPro" id="IPR036063">
    <property type="entry name" value="Smr_dom_sf"/>
</dbReference>
<dbReference type="Proteomes" id="UP000054560">
    <property type="component" value="Unassembled WGS sequence"/>
</dbReference>
<dbReference type="GO" id="GO:0004519">
    <property type="term" value="F:endonuclease activity"/>
    <property type="evidence" value="ECO:0007669"/>
    <property type="project" value="TreeGrafter"/>
</dbReference>
<dbReference type="SMART" id="SM01162">
    <property type="entry name" value="DUF1771"/>
    <property type="match status" value="1"/>
</dbReference>
<dbReference type="SMART" id="SM00463">
    <property type="entry name" value="SMR"/>
    <property type="match status" value="1"/>
</dbReference>
<evidence type="ECO:0000259" key="2">
    <source>
        <dbReference type="PROSITE" id="PS50828"/>
    </source>
</evidence>
<dbReference type="AlphaFoldDB" id="A0A0L0FJ96"/>
<dbReference type="InterPro" id="IPR002625">
    <property type="entry name" value="Smr_dom"/>
</dbReference>
<feature type="region of interest" description="Disordered" evidence="1">
    <location>
        <begin position="51"/>
        <end position="87"/>
    </location>
</feature>
<feature type="domain" description="Smr" evidence="2">
    <location>
        <begin position="171"/>
        <end position="247"/>
    </location>
</feature>
<dbReference type="eggNOG" id="KOG2401">
    <property type="taxonomic scope" value="Eukaryota"/>
</dbReference>
<proteinExistence type="predicted"/>
<gene>
    <name evidence="3" type="ORF">SARC_10662</name>
</gene>
<dbReference type="GO" id="GO:0005634">
    <property type="term" value="C:nucleus"/>
    <property type="evidence" value="ECO:0007669"/>
    <property type="project" value="TreeGrafter"/>
</dbReference>
<name>A0A0L0FJ96_9EUKA</name>
<dbReference type="PANTHER" id="PTHR46535:SF1">
    <property type="entry name" value="NEDD4-BINDING PROTEIN 2"/>
    <property type="match status" value="1"/>
</dbReference>
<dbReference type="Pfam" id="PF01713">
    <property type="entry name" value="Smr"/>
    <property type="match status" value="1"/>
</dbReference>
<dbReference type="SUPFAM" id="SSF160443">
    <property type="entry name" value="SMR domain-like"/>
    <property type="match status" value="1"/>
</dbReference>
<dbReference type="Pfam" id="PF08590">
    <property type="entry name" value="DUF1771"/>
    <property type="match status" value="1"/>
</dbReference>
<accession>A0A0L0FJ96</accession>
<dbReference type="GeneID" id="25911166"/>
<reference evidence="3 4" key="1">
    <citation type="submission" date="2011-02" db="EMBL/GenBank/DDBJ databases">
        <title>The Genome Sequence of Sphaeroforma arctica JP610.</title>
        <authorList>
            <consortium name="The Broad Institute Genome Sequencing Platform"/>
            <person name="Russ C."/>
            <person name="Cuomo C."/>
            <person name="Young S.K."/>
            <person name="Zeng Q."/>
            <person name="Gargeya S."/>
            <person name="Alvarado L."/>
            <person name="Berlin A."/>
            <person name="Chapman S.B."/>
            <person name="Chen Z."/>
            <person name="Freedman E."/>
            <person name="Gellesch M."/>
            <person name="Goldberg J."/>
            <person name="Griggs A."/>
            <person name="Gujja S."/>
            <person name="Heilman E."/>
            <person name="Heiman D."/>
            <person name="Howarth C."/>
            <person name="Mehta T."/>
            <person name="Neiman D."/>
            <person name="Pearson M."/>
            <person name="Roberts A."/>
            <person name="Saif S."/>
            <person name="Shea T."/>
            <person name="Shenoy N."/>
            <person name="Sisk P."/>
            <person name="Stolte C."/>
            <person name="Sykes S."/>
            <person name="White J."/>
            <person name="Yandava C."/>
            <person name="Burger G."/>
            <person name="Gray M.W."/>
            <person name="Holland P.W.H."/>
            <person name="King N."/>
            <person name="Lang F.B.F."/>
            <person name="Roger A.J."/>
            <person name="Ruiz-Trillo I."/>
            <person name="Haas B."/>
            <person name="Nusbaum C."/>
            <person name="Birren B."/>
        </authorList>
    </citation>
    <scope>NUCLEOTIDE SEQUENCE [LARGE SCALE GENOMIC DNA]</scope>
    <source>
        <strain evidence="3 4">JP610</strain>
    </source>
</reference>
<dbReference type="STRING" id="667725.A0A0L0FJ96"/>
<dbReference type="InterPro" id="IPR013899">
    <property type="entry name" value="DUF1771"/>
</dbReference>
<keyword evidence="4" id="KW-1185">Reference proteome</keyword>
<feature type="compositionally biased region" description="Polar residues" evidence="1">
    <location>
        <begin position="52"/>
        <end position="66"/>
    </location>
</feature>
<sequence>MNTHGCFQLYTQINTYKGVTPVEYIENRFEANGRDYQDTLKELSELYPAVPTNASGSQKPSWSIAGSQPAPRSTAGKGITRNDPAYDASWKSAGKDVNALYTRARGEAVGHSRLRGQYFQRAAEAYRSGNRQGAAAFSKEGRMHHDLALKLQREACELIFSSRNTRHSPEVDLHGLHVSEALELLEGLLGRAAESNEYICIITGTGRHSVQGRARLRPAVEKYLTNHGYSYTDASTDQRGGMIKVKL</sequence>
<dbReference type="Gene3D" id="3.30.1370.110">
    <property type="match status" value="1"/>
</dbReference>
<dbReference type="PANTHER" id="PTHR46535">
    <property type="entry name" value="NEDD4-BINDING PROTEIN 2"/>
    <property type="match status" value="1"/>
</dbReference>